<proteinExistence type="predicted"/>
<evidence type="ECO:0000313" key="4">
    <source>
        <dbReference type="Proteomes" id="UP000789901"/>
    </source>
</evidence>
<evidence type="ECO:0000256" key="2">
    <source>
        <dbReference type="SAM" id="MobiDB-lite"/>
    </source>
</evidence>
<evidence type="ECO:0000256" key="1">
    <source>
        <dbReference type="SAM" id="Coils"/>
    </source>
</evidence>
<evidence type="ECO:0000313" key="3">
    <source>
        <dbReference type="EMBL" id="CAG8795576.1"/>
    </source>
</evidence>
<feature type="compositionally biased region" description="Polar residues" evidence="2">
    <location>
        <begin position="101"/>
        <end position="115"/>
    </location>
</feature>
<feature type="coiled-coil region" evidence="1">
    <location>
        <begin position="381"/>
        <end position="438"/>
    </location>
</feature>
<dbReference type="Proteomes" id="UP000789901">
    <property type="component" value="Unassembled WGS sequence"/>
</dbReference>
<protein>
    <submittedName>
        <fullName evidence="3">21088_t:CDS:1</fullName>
    </submittedName>
</protein>
<comment type="caution">
    <text evidence="3">The sequence shown here is derived from an EMBL/GenBank/DDBJ whole genome shotgun (WGS) entry which is preliminary data.</text>
</comment>
<feature type="region of interest" description="Disordered" evidence="2">
    <location>
        <begin position="82"/>
        <end position="116"/>
    </location>
</feature>
<gene>
    <name evidence="3" type="ORF">GMARGA_LOCUS22011</name>
</gene>
<feature type="coiled-coil region" evidence="1">
    <location>
        <begin position="263"/>
        <end position="290"/>
    </location>
</feature>
<accession>A0ABN7VS03</accession>
<keyword evidence="1" id="KW-0175">Coiled coil</keyword>
<reference evidence="3 4" key="1">
    <citation type="submission" date="2021-06" db="EMBL/GenBank/DDBJ databases">
        <authorList>
            <person name="Kallberg Y."/>
            <person name="Tangrot J."/>
            <person name="Rosling A."/>
        </authorList>
    </citation>
    <scope>NUCLEOTIDE SEQUENCE [LARGE SCALE GENOMIC DNA]</scope>
    <source>
        <strain evidence="3 4">120-4 pot B 10/14</strain>
    </source>
</reference>
<sequence>MNQTTNPILPPITVECSYPTLFEAYPLGDKSKINCLKTFTIKYNHEKKKQLLGNYVRACVNNCKRRRKVFCIGGDDGDIRQIPTSPLSPLRDRPLPPAARQTKSLPGTPLNNSYQTSILSPISPTISEVNEEYNKYSYETTDSECEELDYNAITKTIKNYENEVSAMQKKQKEHKQEISNLNQKILRQEEELAQLQNEGEIKDNKLQAITQKLHQSDQVNKTLKVENDQVHLELKLTNSDYLQKEKEENSEMAVKQQKLFNQISRLNQDKNLCETKKAELEQAIISKEKEYRERQTVDYGMLARAKTIYLDHSRSDSMSSLSTRVQSPTLDFELTLKTPQTVKSLGEELNDAILNESEKSLDTTLNNLIGEIEAGISLQAVQELEDRILALTQQQEADQQRIRQQEANYELKEAQNREKKAEAKIKELETKLLQKSQELSLKSESWQDELEIVTNERNSHRQTLQLLAAEKDATAKREQELLREVEELKKQNQSLEESMDLTEALKEMDELNELTNQIEQKELNKQNIALLTTNIKKQKTLILDLKKQLEEASKELDAMEKERDELSTKNTQLQTDLDNEKKNREERNDEIADLIAESNKELKTELDEFKQKEANQAKKNDQALTEAEKEAQELLAQIEDLGRAMNIN</sequence>
<keyword evidence="4" id="KW-1185">Reference proteome</keyword>
<feature type="compositionally biased region" description="Basic and acidic residues" evidence="2">
    <location>
        <begin position="556"/>
        <end position="567"/>
    </location>
</feature>
<name>A0ABN7VS03_GIGMA</name>
<dbReference type="EMBL" id="CAJVQB010020859">
    <property type="protein sequence ID" value="CAG8795576.1"/>
    <property type="molecule type" value="Genomic_DNA"/>
</dbReference>
<organism evidence="3 4">
    <name type="scientific">Gigaspora margarita</name>
    <dbReference type="NCBI Taxonomy" id="4874"/>
    <lineage>
        <taxon>Eukaryota</taxon>
        <taxon>Fungi</taxon>
        <taxon>Fungi incertae sedis</taxon>
        <taxon>Mucoromycota</taxon>
        <taxon>Glomeromycotina</taxon>
        <taxon>Glomeromycetes</taxon>
        <taxon>Diversisporales</taxon>
        <taxon>Gigasporaceae</taxon>
        <taxon>Gigaspora</taxon>
    </lineage>
</organism>
<feature type="region of interest" description="Disordered" evidence="2">
    <location>
        <begin position="556"/>
        <end position="586"/>
    </location>
</feature>
<feature type="coiled-coil region" evidence="1">
    <location>
        <begin position="150"/>
        <end position="212"/>
    </location>
</feature>